<dbReference type="InterPro" id="IPR002401">
    <property type="entry name" value="Cyt_P450_E_grp-I"/>
</dbReference>
<dbReference type="InterPro" id="IPR036396">
    <property type="entry name" value="Cyt_P450_sf"/>
</dbReference>
<evidence type="ECO:0000256" key="3">
    <source>
        <dbReference type="ARBA" id="ARBA00022617"/>
    </source>
</evidence>
<dbReference type="PANTHER" id="PTHR24282:SF255">
    <property type="entry name" value="CYTOCHROME P450 72A11-RELATED"/>
    <property type="match status" value="1"/>
</dbReference>
<evidence type="ECO:0000256" key="6">
    <source>
        <dbReference type="ARBA" id="ARBA00022989"/>
    </source>
</evidence>
<keyword evidence="6 12" id="KW-1133">Transmembrane helix</keyword>
<feature type="transmembrane region" description="Helical" evidence="12">
    <location>
        <begin position="6"/>
        <end position="27"/>
    </location>
</feature>
<keyword evidence="5 11" id="KW-0479">Metal-binding</keyword>
<organism evidence="13 14">
    <name type="scientific">Coffea canephora</name>
    <name type="common">Robusta coffee</name>
    <dbReference type="NCBI Taxonomy" id="49390"/>
    <lineage>
        <taxon>Eukaryota</taxon>
        <taxon>Viridiplantae</taxon>
        <taxon>Streptophyta</taxon>
        <taxon>Embryophyta</taxon>
        <taxon>Tracheophyta</taxon>
        <taxon>Spermatophyta</taxon>
        <taxon>Magnoliopsida</taxon>
        <taxon>eudicotyledons</taxon>
        <taxon>Gunneridae</taxon>
        <taxon>Pentapetalae</taxon>
        <taxon>asterids</taxon>
        <taxon>lamiids</taxon>
        <taxon>Gentianales</taxon>
        <taxon>Rubiaceae</taxon>
        <taxon>Ixoroideae</taxon>
        <taxon>Gardenieae complex</taxon>
        <taxon>Bertiereae - Coffeeae clade</taxon>
        <taxon>Coffeeae</taxon>
        <taxon>Coffea</taxon>
    </lineage>
</organism>
<dbReference type="InterPro" id="IPR050665">
    <property type="entry name" value="Cytochrome_P450_Monooxygen"/>
</dbReference>
<evidence type="ECO:0000256" key="11">
    <source>
        <dbReference type="PIRSR" id="PIRSR602401-1"/>
    </source>
</evidence>
<evidence type="ECO:0000256" key="10">
    <source>
        <dbReference type="ARBA" id="ARBA00023136"/>
    </source>
</evidence>
<dbReference type="Pfam" id="PF00067">
    <property type="entry name" value="p450"/>
    <property type="match status" value="1"/>
</dbReference>
<dbReference type="PRINTS" id="PR00385">
    <property type="entry name" value="P450"/>
</dbReference>
<name>A0A068VK16_COFCA</name>
<dbReference type="STRING" id="49390.A0A068VK16"/>
<dbReference type="PRINTS" id="PR00463">
    <property type="entry name" value="EP450I"/>
</dbReference>
<accession>A0A068VK16</accession>
<dbReference type="AlphaFoldDB" id="A0A068VK16"/>
<dbReference type="OMA" id="HISCVEM"/>
<dbReference type="GO" id="GO:0020037">
    <property type="term" value="F:heme binding"/>
    <property type="evidence" value="ECO:0007669"/>
    <property type="project" value="InterPro"/>
</dbReference>
<dbReference type="OrthoDB" id="1470350at2759"/>
<evidence type="ECO:0000313" key="13">
    <source>
        <dbReference type="EMBL" id="CDP20018.1"/>
    </source>
</evidence>
<keyword evidence="9" id="KW-0503">Monooxygenase</keyword>
<reference evidence="14" key="1">
    <citation type="journal article" date="2014" name="Science">
        <title>The coffee genome provides insight into the convergent evolution of caffeine biosynthesis.</title>
        <authorList>
            <person name="Denoeud F."/>
            <person name="Carretero-Paulet L."/>
            <person name="Dereeper A."/>
            <person name="Droc G."/>
            <person name="Guyot R."/>
            <person name="Pietrella M."/>
            <person name="Zheng C."/>
            <person name="Alberti A."/>
            <person name="Anthony F."/>
            <person name="Aprea G."/>
            <person name="Aury J.M."/>
            <person name="Bento P."/>
            <person name="Bernard M."/>
            <person name="Bocs S."/>
            <person name="Campa C."/>
            <person name="Cenci A."/>
            <person name="Combes M.C."/>
            <person name="Crouzillat D."/>
            <person name="Da Silva C."/>
            <person name="Daddiego L."/>
            <person name="De Bellis F."/>
            <person name="Dussert S."/>
            <person name="Garsmeur O."/>
            <person name="Gayraud T."/>
            <person name="Guignon V."/>
            <person name="Jahn K."/>
            <person name="Jamilloux V."/>
            <person name="Joet T."/>
            <person name="Labadie K."/>
            <person name="Lan T."/>
            <person name="Leclercq J."/>
            <person name="Lepelley M."/>
            <person name="Leroy T."/>
            <person name="Li L.T."/>
            <person name="Librado P."/>
            <person name="Lopez L."/>
            <person name="Munoz A."/>
            <person name="Noel B."/>
            <person name="Pallavicini A."/>
            <person name="Perrotta G."/>
            <person name="Poncet V."/>
            <person name="Pot D."/>
            <person name="Priyono X."/>
            <person name="Rigoreau M."/>
            <person name="Rouard M."/>
            <person name="Rozas J."/>
            <person name="Tranchant-Dubreuil C."/>
            <person name="VanBuren R."/>
            <person name="Zhang Q."/>
            <person name="Andrade A.C."/>
            <person name="Argout X."/>
            <person name="Bertrand B."/>
            <person name="de Kochko A."/>
            <person name="Graziosi G."/>
            <person name="Henry R.J."/>
            <person name="Jayarama X."/>
            <person name="Ming R."/>
            <person name="Nagai C."/>
            <person name="Rounsley S."/>
            <person name="Sankoff D."/>
            <person name="Giuliano G."/>
            <person name="Albert V.A."/>
            <person name="Wincker P."/>
            <person name="Lashermes P."/>
        </authorList>
    </citation>
    <scope>NUCLEOTIDE SEQUENCE [LARGE SCALE GENOMIC DNA]</scope>
    <source>
        <strain evidence="14">cv. DH200-94</strain>
    </source>
</reference>
<gene>
    <name evidence="13" type="ORF">GSCOC_T00010749001</name>
</gene>
<dbReference type="Proteomes" id="UP000295252">
    <property type="component" value="Unassembled WGS sequence"/>
</dbReference>
<protein>
    <submittedName>
        <fullName evidence="13">DH200=94 genomic scaffold, scaffold_833</fullName>
    </submittedName>
</protein>
<dbReference type="PhylomeDB" id="A0A068VK16"/>
<dbReference type="InParanoid" id="A0A068VK16"/>
<evidence type="ECO:0000256" key="9">
    <source>
        <dbReference type="ARBA" id="ARBA00023033"/>
    </source>
</evidence>
<evidence type="ECO:0000256" key="4">
    <source>
        <dbReference type="ARBA" id="ARBA00022692"/>
    </source>
</evidence>
<sequence length="487" mass="55413">MEVSTSYMLVPVLGLLGYVIYCFYNLLEMYWLKPKRLEKCLRKQGYKGSPYRLRGDPYEKKLIGEALSKPIGLNENIVKRTMAHLINTVQTHESFSGLGALEGEPWVKRRRILGRAFHVEKLKLMLPAFHISCVEMLSRWESMVSGKGSMEVEVWREIKDLTGEMLSRTLFGTRFAEAQRILEIINEIAALTMDAISSTYIPGLRFLPTKRNSRLRALDRELRARVQVIIDQKRKAIIAGEASGDDFLGILVESNLNALKGNNKGEVLTDQDVITESRLFFFGGQETGTNLIVWTMFLLSRVPDWQQRAREEIFQVFGDKMPTYDGLNGLKTSIFSSHSSYSTRLQVTMILNEVLRLYCLVPEVSRVSAEDTTLGEDFIPAGVEFQMPQVLVHYDPEYWGDDVLEFKPERFAEGISKATNAQGAYFPFTLGVRVCIGDNFVLLEAKMAMLLILRSFALELSPSYVHAPINRITTNPQYGVHLILRKL</sequence>
<proteinExistence type="inferred from homology"/>
<keyword evidence="7" id="KW-0560">Oxidoreductase</keyword>
<evidence type="ECO:0000256" key="12">
    <source>
        <dbReference type="SAM" id="Phobius"/>
    </source>
</evidence>
<keyword evidence="14" id="KW-1185">Reference proteome</keyword>
<evidence type="ECO:0000256" key="7">
    <source>
        <dbReference type="ARBA" id="ARBA00023002"/>
    </source>
</evidence>
<dbReference type="GO" id="GO:0004497">
    <property type="term" value="F:monooxygenase activity"/>
    <property type="evidence" value="ECO:0007669"/>
    <property type="project" value="UniProtKB-KW"/>
</dbReference>
<evidence type="ECO:0000313" key="14">
    <source>
        <dbReference type="Proteomes" id="UP000295252"/>
    </source>
</evidence>
<dbReference type="SUPFAM" id="SSF48264">
    <property type="entry name" value="Cytochrome P450"/>
    <property type="match status" value="1"/>
</dbReference>
<evidence type="ECO:0000256" key="2">
    <source>
        <dbReference type="ARBA" id="ARBA00010617"/>
    </source>
</evidence>
<keyword evidence="8 11" id="KW-0408">Iron</keyword>
<keyword evidence="3 11" id="KW-0349">Heme</keyword>
<comment type="cofactor">
    <cofactor evidence="11">
        <name>heme</name>
        <dbReference type="ChEBI" id="CHEBI:30413"/>
    </cofactor>
</comment>
<evidence type="ECO:0000256" key="1">
    <source>
        <dbReference type="ARBA" id="ARBA00004370"/>
    </source>
</evidence>
<dbReference type="GO" id="GO:0016020">
    <property type="term" value="C:membrane"/>
    <property type="evidence" value="ECO:0007669"/>
    <property type="project" value="UniProtKB-SubCell"/>
</dbReference>
<comment type="similarity">
    <text evidence="2">Belongs to the cytochrome P450 family.</text>
</comment>
<dbReference type="InterPro" id="IPR001128">
    <property type="entry name" value="Cyt_P450"/>
</dbReference>
<dbReference type="PANTHER" id="PTHR24282">
    <property type="entry name" value="CYTOCHROME P450 FAMILY MEMBER"/>
    <property type="match status" value="1"/>
</dbReference>
<dbReference type="EMBL" id="HG739917">
    <property type="protein sequence ID" value="CDP20018.1"/>
    <property type="molecule type" value="Genomic_DNA"/>
</dbReference>
<dbReference type="GO" id="GO:0005506">
    <property type="term" value="F:iron ion binding"/>
    <property type="evidence" value="ECO:0007669"/>
    <property type="project" value="InterPro"/>
</dbReference>
<keyword evidence="10 12" id="KW-0472">Membrane</keyword>
<keyword evidence="4 12" id="KW-0812">Transmembrane</keyword>
<evidence type="ECO:0000256" key="8">
    <source>
        <dbReference type="ARBA" id="ARBA00023004"/>
    </source>
</evidence>
<feature type="binding site" description="axial binding residue" evidence="11">
    <location>
        <position position="435"/>
    </location>
    <ligand>
        <name>heme</name>
        <dbReference type="ChEBI" id="CHEBI:30413"/>
    </ligand>
    <ligandPart>
        <name>Fe</name>
        <dbReference type="ChEBI" id="CHEBI:18248"/>
    </ligandPart>
</feature>
<dbReference type="Gramene" id="CDP20018">
    <property type="protein sequence ID" value="CDP20018"/>
    <property type="gene ID" value="GSCOC_T00010749001"/>
</dbReference>
<dbReference type="Gene3D" id="1.10.630.10">
    <property type="entry name" value="Cytochrome P450"/>
    <property type="match status" value="1"/>
</dbReference>
<comment type="subcellular location">
    <subcellularLocation>
        <location evidence="1">Membrane</location>
    </subcellularLocation>
</comment>
<dbReference type="GO" id="GO:0016705">
    <property type="term" value="F:oxidoreductase activity, acting on paired donors, with incorporation or reduction of molecular oxygen"/>
    <property type="evidence" value="ECO:0007669"/>
    <property type="project" value="InterPro"/>
</dbReference>
<evidence type="ECO:0000256" key="5">
    <source>
        <dbReference type="ARBA" id="ARBA00022723"/>
    </source>
</evidence>